<organism evidence="3">
    <name type="scientific">Zea mays</name>
    <name type="common">Maize</name>
    <dbReference type="NCBI Taxonomy" id="4577"/>
    <lineage>
        <taxon>Eukaryota</taxon>
        <taxon>Viridiplantae</taxon>
        <taxon>Streptophyta</taxon>
        <taxon>Embryophyta</taxon>
        <taxon>Tracheophyta</taxon>
        <taxon>Spermatophyta</taxon>
        <taxon>Magnoliopsida</taxon>
        <taxon>Liliopsida</taxon>
        <taxon>Poales</taxon>
        <taxon>Poaceae</taxon>
        <taxon>PACMAD clade</taxon>
        <taxon>Panicoideae</taxon>
        <taxon>Andropogonodae</taxon>
        <taxon>Andropogoneae</taxon>
        <taxon>Tripsacinae</taxon>
        <taxon>Zea</taxon>
    </lineage>
</organism>
<dbReference type="PANTHER" id="PTHR48459">
    <property type="entry name" value="CUE DOMAIN-CONTAINING PROTEIN"/>
    <property type="match status" value="1"/>
</dbReference>
<dbReference type="OMA" id="ANDMHAS"/>
<dbReference type="PANTHER" id="PTHR48459:SF1">
    <property type="entry name" value="CUE DOMAIN-CONTAINING PROTEIN"/>
    <property type="match status" value="1"/>
</dbReference>
<gene>
    <name evidence="3" type="ORF">ZEAMMB73_Zm00001d038172</name>
</gene>
<evidence type="ECO:0000256" key="1">
    <source>
        <dbReference type="SAM" id="Coils"/>
    </source>
</evidence>
<dbReference type="GO" id="GO:0043130">
    <property type="term" value="F:ubiquitin binding"/>
    <property type="evidence" value="ECO:0007669"/>
    <property type="project" value="InterPro"/>
</dbReference>
<dbReference type="PROSITE" id="PS51140">
    <property type="entry name" value="CUE"/>
    <property type="match status" value="1"/>
</dbReference>
<keyword evidence="1" id="KW-0175">Coiled coil</keyword>
<proteinExistence type="predicted"/>
<feature type="coiled-coil region" evidence="1">
    <location>
        <begin position="409"/>
        <end position="493"/>
    </location>
</feature>
<dbReference type="ExpressionAtlas" id="A0A1D6M463">
    <property type="expression patterns" value="baseline and differential"/>
</dbReference>
<feature type="region of interest" description="Disordered" evidence="2">
    <location>
        <begin position="260"/>
        <end position="284"/>
    </location>
</feature>
<dbReference type="EMBL" id="CM000782">
    <property type="protein sequence ID" value="AQK85922.1"/>
    <property type="molecule type" value="Genomic_DNA"/>
</dbReference>
<dbReference type="SMR" id="A0A1D6M463"/>
<sequence>MGDLKEVFRSLKELFPEVDHRILKAIAVEHRKDVDSAVVTVLDEVMPSMTGSAGTLFTHKEVLPSMDDSVGNLFANRSTHEVGSSSCAGHEIHIDEIDVSVHPAQHTSSGEAKTGKQENINNECVGRLASVEGVSEQLNLHSDPIPNGSQHDLIPNLDVLSSNTNPEKMLANIYNEVGYSGLSSECFSQQLTGKHGGDIIAPQSHDQDPNKMLPVGDYFSQNSSMEFFSGYEDMHFDGDLLPPGSNDKVSSGILGTEKDSSVPVLDVPGRNKEESPAGTSGFIEQKDTSNVTNMLPDLNLYHLASTASTHSSHSVSIESLEDSVADARSNKLVVHSCAFDMQNDLLPSLELVTKMIEDVELLEEKAKVAKRESSVAGTGILTKVEELREMLTHAKEANDMHAGEVFGEKAILTTEARELQSRLQRLSDERNKYLVIIEEIRQTLDQRLVAAQQEIAAAEKEKLEKEVAAQTLLNEQENMMNSIVEESRKLQKEAEENLKLKEFLVERSQIVDMLQGEMTGICEDVSLLKRVVDERLSLSKLQPSAMSSLSSSLHSSHHKSWTSSDRTTEANGSLDKHTLAEPASPARKDLNGDECTVQVSDGNDTGKGVLKRVDSKDGDGWELC</sequence>
<dbReference type="InParanoid" id="A0A1D6M463"/>
<dbReference type="InterPro" id="IPR003892">
    <property type="entry name" value="CUE"/>
</dbReference>
<protein>
    <submittedName>
        <fullName evidence="3">Uncharacterized protein</fullName>
    </submittedName>
</protein>
<feature type="region of interest" description="Disordered" evidence="2">
    <location>
        <begin position="543"/>
        <end position="619"/>
    </location>
</feature>
<dbReference type="IntAct" id="A0A1D6M463">
    <property type="interactions" value="8"/>
</dbReference>
<feature type="compositionally biased region" description="Low complexity" evidence="2">
    <location>
        <begin position="543"/>
        <end position="554"/>
    </location>
</feature>
<evidence type="ECO:0000313" key="3">
    <source>
        <dbReference type="EMBL" id="AQK85922.1"/>
    </source>
</evidence>
<accession>A0A1D6M463</accession>
<reference evidence="3" key="1">
    <citation type="submission" date="2015-12" db="EMBL/GenBank/DDBJ databases">
        <title>Update maize B73 reference genome by single molecule sequencing technologies.</title>
        <authorList>
            <consortium name="Maize Genome Sequencing Project"/>
            <person name="Ware D."/>
        </authorList>
    </citation>
    <scope>NUCLEOTIDE SEQUENCE</scope>
    <source>
        <tissue evidence="3">Seedling</tissue>
    </source>
</reference>
<dbReference type="AlphaFoldDB" id="A0A1D6M463"/>
<evidence type="ECO:0000256" key="2">
    <source>
        <dbReference type="SAM" id="MobiDB-lite"/>
    </source>
</evidence>
<name>A0A1D6M463_MAIZE</name>